<dbReference type="Pfam" id="PF03129">
    <property type="entry name" value="HGTP_anticodon"/>
    <property type="match status" value="1"/>
</dbReference>
<dbReference type="AlphaFoldDB" id="A0A288QT54"/>
<keyword evidence="4 11" id="KW-0963">Cytoplasm</keyword>
<evidence type="ECO:0000256" key="1">
    <source>
        <dbReference type="ARBA" id="ARBA00004496"/>
    </source>
</evidence>
<feature type="binding site" evidence="12">
    <location>
        <position position="131"/>
    </location>
    <ligand>
        <name>L-histidine</name>
        <dbReference type="ChEBI" id="CHEBI:57595"/>
    </ligand>
</feature>
<dbReference type="GO" id="GO:0006427">
    <property type="term" value="P:histidyl-tRNA aminoacylation"/>
    <property type="evidence" value="ECO:0007669"/>
    <property type="project" value="UniProtKB-UniRule"/>
</dbReference>
<evidence type="ECO:0000256" key="3">
    <source>
        <dbReference type="ARBA" id="ARBA00011738"/>
    </source>
</evidence>
<evidence type="ECO:0000256" key="9">
    <source>
        <dbReference type="ARBA" id="ARBA00023146"/>
    </source>
</evidence>
<dbReference type="Gene3D" id="3.40.50.800">
    <property type="entry name" value="Anticodon-binding domain"/>
    <property type="match status" value="1"/>
</dbReference>
<accession>A0A288QT54</accession>
<organism evidence="13 14">
    <name type="scientific">Weissella soli</name>
    <dbReference type="NCBI Taxonomy" id="155866"/>
    <lineage>
        <taxon>Bacteria</taxon>
        <taxon>Bacillati</taxon>
        <taxon>Bacillota</taxon>
        <taxon>Bacilli</taxon>
        <taxon>Lactobacillales</taxon>
        <taxon>Lactobacillaceae</taxon>
        <taxon>Weissella</taxon>
    </lineage>
</organism>
<dbReference type="GO" id="GO:0004821">
    <property type="term" value="F:histidine-tRNA ligase activity"/>
    <property type="evidence" value="ECO:0007669"/>
    <property type="project" value="UniProtKB-UniRule"/>
</dbReference>
<keyword evidence="8 11" id="KW-0648">Protein biosynthesis</keyword>
<dbReference type="PROSITE" id="PS50862">
    <property type="entry name" value="AA_TRNA_LIGASE_II"/>
    <property type="match status" value="1"/>
</dbReference>
<feature type="binding site" evidence="12">
    <location>
        <begin position="266"/>
        <end position="267"/>
    </location>
    <ligand>
        <name>L-histidine</name>
        <dbReference type="ChEBI" id="CHEBI:57595"/>
    </ligand>
</feature>
<dbReference type="CDD" id="cd00859">
    <property type="entry name" value="HisRS_anticodon"/>
    <property type="match status" value="1"/>
</dbReference>
<evidence type="ECO:0000256" key="10">
    <source>
        <dbReference type="ARBA" id="ARBA00047639"/>
    </source>
</evidence>
<dbReference type="InterPro" id="IPR033656">
    <property type="entry name" value="HisRS_anticodon"/>
</dbReference>
<keyword evidence="6 11" id="KW-0547">Nucleotide-binding</keyword>
<keyword evidence="7 11" id="KW-0067">ATP-binding</keyword>
<evidence type="ECO:0000256" key="11">
    <source>
        <dbReference type="HAMAP-Rule" id="MF_00127"/>
    </source>
</evidence>
<dbReference type="InterPro" id="IPR004516">
    <property type="entry name" value="HisRS/HisZ"/>
</dbReference>
<dbReference type="SUPFAM" id="SSF55681">
    <property type="entry name" value="Class II aaRS and biotin synthetases"/>
    <property type="match status" value="1"/>
</dbReference>
<keyword evidence="14" id="KW-1185">Reference proteome</keyword>
<evidence type="ECO:0000313" key="13">
    <source>
        <dbReference type="EMBL" id="RDL11792.1"/>
    </source>
</evidence>
<dbReference type="PANTHER" id="PTHR43707">
    <property type="entry name" value="HISTIDYL-TRNA SYNTHETASE"/>
    <property type="match status" value="1"/>
</dbReference>
<dbReference type="NCBIfam" id="TIGR00442">
    <property type="entry name" value="hisS"/>
    <property type="match status" value="1"/>
</dbReference>
<dbReference type="PIRSF" id="PIRSF001549">
    <property type="entry name" value="His-tRNA_synth"/>
    <property type="match status" value="1"/>
</dbReference>
<comment type="caution">
    <text evidence="13">The sequence shown here is derived from an EMBL/GenBank/DDBJ whole genome shotgun (WGS) entry which is preliminary data.</text>
</comment>
<evidence type="ECO:0000256" key="6">
    <source>
        <dbReference type="ARBA" id="ARBA00022741"/>
    </source>
</evidence>
<feature type="binding site" evidence="12">
    <location>
        <begin position="84"/>
        <end position="86"/>
    </location>
    <ligand>
        <name>L-histidine</name>
        <dbReference type="ChEBI" id="CHEBI:57595"/>
    </ligand>
</feature>
<evidence type="ECO:0000256" key="7">
    <source>
        <dbReference type="ARBA" id="ARBA00022840"/>
    </source>
</evidence>
<dbReference type="GeneID" id="94545787"/>
<dbReference type="RefSeq" id="WP_070229863.1">
    <property type="nucleotide sequence ID" value="NZ_BJYO01000002.1"/>
</dbReference>
<evidence type="ECO:0000256" key="12">
    <source>
        <dbReference type="PIRSR" id="PIRSR001549-1"/>
    </source>
</evidence>
<dbReference type="EC" id="6.1.1.21" evidence="11"/>
<comment type="similarity">
    <text evidence="2 11">Belongs to the class-II aminoacyl-tRNA synthetase family.</text>
</comment>
<reference evidence="13 14" key="1">
    <citation type="submission" date="2018-07" db="EMBL/GenBank/DDBJ databases">
        <title>Genomic Encyclopedia of Type Strains, Phase III (KMG-III): the genomes of soil and plant-associated and newly described type strains.</title>
        <authorList>
            <person name="Whitman W."/>
        </authorList>
    </citation>
    <scope>NUCLEOTIDE SEQUENCE [LARGE SCALE GENOMIC DNA]</scope>
    <source>
        <strain evidence="13 14">CECT 7031</strain>
    </source>
</reference>
<dbReference type="InterPro" id="IPR004154">
    <property type="entry name" value="Anticodon-bd"/>
</dbReference>
<name>A0A288QT54_9LACO</name>
<dbReference type="KEGG" id="wso:WSWS_00581"/>
<comment type="subunit">
    <text evidence="3 11">Homodimer.</text>
</comment>
<keyword evidence="9 11" id="KW-0030">Aminoacyl-tRNA synthetase</keyword>
<feature type="binding site" evidence="12">
    <location>
        <position position="117"/>
    </location>
    <ligand>
        <name>L-histidine</name>
        <dbReference type="ChEBI" id="CHEBI:57595"/>
    </ligand>
</feature>
<dbReference type="FunFam" id="3.30.930.10:FF:000005">
    <property type="entry name" value="Histidine--tRNA ligase"/>
    <property type="match status" value="1"/>
</dbReference>
<dbReference type="PANTHER" id="PTHR43707:SF1">
    <property type="entry name" value="HISTIDINE--TRNA LIGASE, MITOCHONDRIAL-RELATED"/>
    <property type="match status" value="1"/>
</dbReference>
<evidence type="ECO:0000256" key="4">
    <source>
        <dbReference type="ARBA" id="ARBA00022490"/>
    </source>
</evidence>
<dbReference type="InterPro" id="IPR006195">
    <property type="entry name" value="aa-tRNA-synth_II"/>
</dbReference>
<feature type="binding site" evidence="12">
    <location>
        <position position="262"/>
    </location>
    <ligand>
        <name>L-histidine</name>
        <dbReference type="ChEBI" id="CHEBI:57595"/>
    </ligand>
</feature>
<dbReference type="HAMAP" id="MF_00127">
    <property type="entry name" value="His_tRNA_synth"/>
    <property type="match status" value="1"/>
</dbReference>
<protein>
    <recommendedName>
        <fullName evidence="11">Histidine--tRNA ligase</fullName>
        <ecNumber evidence="11">6.1.1.21</ecNumber>
    </recommendedName>
    <alternativeName>
        <fullName evidence="11">Histidyl-tRNA synthetase</fullName>
        <shortName evidence="11">HisRS</shortName>
    </alternativeName>
</protein>
<keyword evidence="5 11" id="KW-0436">Ligase</keyword>
<sequence>MAKQTYQKPKGTADLLPGESQKWHYVEETARILFADYQYNEVRTPIFENFEVFSRTSGDTSDVVTKEMYDFHDKGDRHIALRPEGTAGVVRAFVENKLFGPENAKPYKMFYIGPMFRYERPQAGRMRQFHQIGVEALGSDSPAVDAETIAMVVDFFQTLGISNLKVTVNSLGDQESRQNYRQALIDFLRPHFDELSHDSQVRLEQNPLRVLDSKDDKDQEIVAGAPSILDYLTEPAQAHWDKVKTFLDALGIEYEVDATTVRGLDYYNHTIFEVMTQSPALGKGWTTIAGGGRYNGLVAELGGPEMAGVGFGIGLERLMLLLEDSQAALPTALPVDVYVANQGAGTDVVALQLVQAIRAFGYSADRDYLDRKLKAQFKSADRENARYIVTIGERELASQSANLKNLTTGKEISVKLTELYTNLPEYIEEENIEEEAK</sequence>
<dbReference type="InterPro" id="IPR015807">
    <property type="entry name" value="His-tRNA-ligase"/>
</dbReference>
<dbReference type="GO" id="GO:0005737">
    <property type="term" value="C:cytoplasm"/>
    <property type="evidence" value="ECO:0007669"/>
    <property type="project" value="UniProtKB-SubCell"/>
</dbReference>
<dbReference type="GO" id="GO:0140096">
    <property type="term" value="F:catalytic activity, acting on a protein"/>
    <property type="evidence" value="ECO:0007669"/>
    <property type="project" value="UniProtKB-ARBA"/>
</dbReference>
<evidence type="ECO:0000313" key="14">
    <source>
        <dbReference type="Proteomes" id="UP000254912"/>
    </source>
</evidence>
<feature type="binding site" evidence="12">
    <location>
        <position position="135"/>
    </location>
    <ligand>
        <name>L-histidine</name>
        <dbReference type="ChEBI" id="CHEBI:57595"/>
    </ligand>
</feature>
<proteinExistence type="inferred from homology"/>
<dbReference type="GO" id="GO:0016740">
    <property type="term" value="F:transferase activity"/>
    <property type="evidence" value="ECO:0007669"/>
    <property type="project" value="UniProtKB-ARBA"/>
</dbReference>
<dbReference type="Proteomes" id="UP000254912">
    <property type="component" value="Unassembled WGS sequence"/>
</dbReference>
<dbReference type="Gene3D" id="3.30.930.10">
    <property type="entry name" value="Bira Bifunctional Protein, Domain 2"/>
    <property type="match status" value="1"/>
</dbReference>
<evidence type="ECO:0000256" key="2">
    <source>
        <dbReference type="ARBA" id="ARBA00008226"/>
    </source>
</evidence>
<dbReference type="Pfam" id="PF13393">
    <property type="entry name" value="tRNA-synt_His"/>
    <property type="match status" value="1"/>
</dbReference>
<dbReference type="InterPro" id="IPR045864">
    <property type="entry name" value="aa-tRNA-synth_II/BPL/LPL"/>
</dbReference>
<comment type="subcellular location">
    <subcellularLocation>
        <location evidence="1 11">Cytoplasm</location>
    </subcellularLocation>
</comment>
<dbReference type="InterPro" id="IPR041715">
    <property type="entry name" value="HisRS-like_core"/>
</dbReference>
<dbReference type="InterPro" id="IPR036621">
    <property type="entry name" value="Anticodon-bd_dom_sf"/>
</dbReference>
<dbReference type="GO" id="GO:0005524">
    <property type="term" value="F:ATP binding"/>
    <property type="evidence" value="ECO:0007669"/>
    <property type="project" value="UniProtKB-UniRule"/>
</dbReference>
<dbReference type="EMBL" id="QRAS01000001">
    <property type="protein sequence ID" value="RDL11792.1"/>
    <property type="molecule type" value="Genomic_DNA"/>
</dbReference>
<dbReference type="SUPFAM" id="SSF52954">
    <property type="entry name" value="Class II aaRS ABD-related"/>
    <property type="match status" value="1"/>
</dbReference>
<dbReference type="CDD" id="cd00773">
    <property type="entry name" value="HisRS-like_core"/>
    <property type="match status" value="1"/>
</dbReference>
<evidence type="ECO:0000256" key="8">
    <source>
        <dbReference type="ARBA" id="ARBA00022917"/>
    </source>
</evidence>
<evidence type="ECO:0000256" key="5">
    <source>
        <dbReference type="ARBA" id="ARBA00022598"/>
    </source>
</evidence>
<comment type="catalytic activity">
    <reaction evidence="10 11">
        <text>tRNA(His) + L-histidine + ATP = L-histidyl-tRNA(His) + AMP + diphosphate + H(+)</text>
        <dbReference type="Rhea" id="RHEA:17313"/>
        <dbReference type="Rhea" id="RHEA-COMP:9665"/>
        <dbReference type="Rhea" id="RHEA-COMP:9689"/>
        <dbReference type="ChEBI" id="CHEBI:15378"/>
        <dbReference type="ChEBI" id="CHEBI:30616"/>
        <dbReference type="ChEBI" id="CHEBI:33019"/>
        <dbReference type="ChEBI" id="CHEBI:57595"/>
        <dbReference type="ChEBI" id="CHEBI:78442"/>
        <dbReference type="ChEBI" id="CHEBI:78527"/>
        <dbReference type="ChEBI" id="CHEBI:456215"/>
        <dbReference type="EC" id="6.1.1.21"/>
    </reaction>
</comment>
<gene>
    <name evidence="11" type="primary">hisS</name>
    <name evidence="13" type="ORF">DFP99_0211</name>
</gene>